<dbReference type="OrthoDB" id="9801841at2"/>
<organism evidence="2 3">
    <name type="scientific">Andreprevotia lacus DSM 23236</name>
    <dbReference type="NCBI Taxonomy" id="1121001"/>
    <lineage>
        <taxon>Bacteria</taxon>
        <taxon>Pseudomonadati</taxon>
        <taxon>Pseudomonadota</taxon>
        <taxon>Betaproteobacteria</taxon>
        <taxon>Neisseriales</taxon>
        <taxon>Chitinibacteraceae</taxon>
        <taxon>Andreprevotia</taxon>
    </lineage>
</organism>
<dbReference type="Proteomes" id="UP000192761">
    <property type="component" value="Unassembled WGS sequence"/>
</dbReference>
<dbReference type="Pfam" id="PF13672">
    <property type="entry name" value="PP2C_2"/>
    <property type="match status" value="1"/>
</dbReference>
<dbReference type="InterPro" id="IPR036457">
    <property type="entry name" value="PPM-type-like_dom_sf"/>
</dbReference>
<dbReference type="EMBL" id="FWXD01000036">
    <property type="protein sequence ID" value="SMC29532.1"/>
    <property type="molecule type" value="Genomic_DNA"/>
</dbReference>
<dbReference type="SMART" id="SM00331">
    <property type="entry name" value="PP2C_SIG"/>
    <property type="match status" value="1"/>
</dbReference>
<dbReference type="STRING" id="1121001.SAMN02745857_03899"/>
<reference evidence="2 3" key="1">
    <citation type="submission" date="2017-04" db="EMBL/GenBank/DDBJ databases">
        <authorList>
            <person name="Afonso C.L."/>
            <person name="Miller P.J."/>
            <person name="Scott M.A."/>
            <person name="Spackman E."/>
            <person name="Goraichik I."/>
            <person name="Dimitrov K.M."/>
            <person name="Suarez D.L."/>
            <person name="Swayne D.E."/>
        </authorList>
    </citation>
    <scope>NUCLEOTIDE SEQUENCE [LARGE SCALE GENOMIC DNA]</scope>
    <source>
        <strain evidence="2 3">DSM 23236</strain>
    </source>
</reference>
<keyword evidence="3" id="KW-1185">Reference proteome</keyword>
<accession>A0A1W1Y068</accession>
<dbReference type="SUPFAM" id="SSF81606">
    <property type="entry name" value="PP2C-like"/>
    <property type="match status" value="1"/>
</dbReference>
<dbReference type="PROSITE" id="PS51746">
    <property type="entry name" value="PPM_2"/>
    <property type="match status" value="1"/>
</dbReference>
<feature type="domain" description="PPM-type phosphatase" evidence="1">
    <location>
        <begin position="5"/>
        <end position="237"/>
    </location>
</feature>
<evidence type="ECO:0000313" key="2">
    <source>
        <dbReference type="EMBL" id="SMC29532.1"/>
    </source>
</evidence>
<evidence type="ECO:0000313" key="3">
    <source>
        <dbReference type="Proteomes" id="UP000192761"/>
    </source>
</evidence>
<protein>
    <submittedName>
        <fullName evidence="2">Serine/threonine protein phosphatase PrpC</fullName>
    </submittedName>
</protein>
<name>A0A1W1Y068_9NEIS</name>
<dbReference type="InterPro" id="IPR001932">
    <property type="entry name" value="PPM-type_phosphatase-like_dom"/>
</dbReference>
<sequence length="250" mass="27057">MLKLTTAQCSHAGMRENNEDALGIRIREHDACFVLSDGVGGETGGGHAAKLAIHAALTAFESHMATSVHELAGHTLAAAHAAIIADQARHPERSRMAATIIGLFFDRALGQAQWIHAGDSRLYHFRRGVLINRTEDHSLVAQLAAAGLPHDRVNPNLLSQALGHANPTPARPQHIQQLEDGDAYLLCTDGFWHGLLDHELECLLQLAGSAQDWITLLSYRVDQQGARDNYSAIAVWVGDPQSITLTRIAA</sequence>
<dbReference type="Gene3D" id="3.60.40.10">
    <property type="entry name" value="PPM-type phosphatase domain"/>
    <property type="match status" value="1"/>
</dbReference>
<dbReference type="RefSeq" id="WP_084092828.1">
    <property type="nucleotide sequence ID" value="NZ_FWXD01000036.1"/>
</dbReference>
<gene>
    <name evidence="2" type="ORF">SAMN02745857_03899</name>
</gene>
<proteinExistence type="predicted"/>
<evidence type="ECO:0000259" key="1">
    <source>
        <dbReference type="PROSITE" id="PS51746"/>
    </source>
</evidence>
<dbReference type="AlphaFoldDB" id="A0A1W1Y068"/>
<dbReference type="SMART" id="SM00332">
    <property type="entry name" value="PP2Cc"/>
    <property type="match status" value="1"/>
</dbReference>